<dbReference type="Gene3D" id="2.60.40.10">
    <property type="entry name" value="Immunoglobulins"/>
    <property type="match status" value="1"/>
</dbReference>
<evidence type="ECO:0000313" key="6">
    <source>
        <dbReference type="WBParaSite" id="jg5890"/>
    </source>
</evidence>
<feature type="transmembrane region" description="Helical" evidence="3">
    <location>
        <begin position="281"/>
        <end position="304"/>
    </location>
</feature>
<feature type="domain" description="MSP" evidence="4">
    <location>
        <begin position="91"/>
        <end position="212"/>
    </location>
</feature>
<dbReference type="AlphaFoldDB" id="A0A915EGT0"/>
<evidence type="ECO:0000313" key="5">
    <source>
        <dbReference type="Proteomes" id="UP000887574"/>
    </source>
</evidence>
<dbReference type="Pfam" id="PF00635">
    <property type="entry name" value="Motile_Sperm"/>
    <property type="match status" value="1"/>
</dbReference>
<feature type="region of interest" description="Disordered" evidence="2">
    <location>
        <begin position="1"/>
        <end position="54"/>
    </location>
</feature>
<dbReference type="GO" id="GO:0012505">
    <property type="term" value="C:endomembrane system"/>
    <property type="evidence" value="ECO:0007669"/>
    <property type="project" value="TreeGrafter"/>
</dbReference>
<keyword evidence="3" id="KW-0472">Membrane</keyword>
<proteinExistence type="predicted"/>
<evidence type="ECO:0000256" key="2">
    <source>
        <dbReference type="SAM" id="MobiDB-lite"/>
    </source>
</evidence>
<dbReference type="Proteomes" id="UP000887574">
    <property type="component" value="Unplaced"/>
</dbReference>
<dbReference type="WBParaSite" id="jg5890">
    <property type="protein sequence ID" value="jg5890"/>
    <property type="gene ID" value="jg5890"/>
</dbReference>
<keyword evidence="1" id="KW-0206">Cytoskeleton</keyword>
<keyword evidence="1" id="KW-0963">Cytoplasm</keyword>
<sequence length="317" mass="35631">MDIPTGSKRSVSFCEENNEIHTSEDFSSPEVSSSGSDPLSHEIVTAPSSSQHNPIKTHIHHQLDERGEEILFRDENCGRERAFSAFSKCPFLVIVPEDDLLLLSCQSKSNSNILSGLLTLQNTSTTKSVIFKLKITSPEKFRVKPSSGSIGPLAVEQVKIVLQKEYRENFKSERFLLLAVLTSKQDVKEFRAVWTIAEDKEKFQAKFNCRIAGHDGNGSSKKHSIETSKKNSYSVSKSLNPPAVEESSGIKTDLAILLAEREMTVFRQMNSIRNQLDTIKIVIVFLFLFQAFSFLFLLNQVGWFDSSQKTGKSRIDF</sequence>
<feature type="region of interest" description="Disordered" evidence="2">
    <location>
        <begin position="216"/>
        <end position="245"/>
    </location>
</feature>
<dbReference type="InterPro" id="IPR053012">
    <property type="entry name" value="ER-organelle_contact"/>
</dbReference>
<dbReference type="PANTHER" id="PTHR46384">
    <property type="entry name" value="MOTILE SPERM DOMAIN-CONTAINING PROTEIN 2"/>
    <property type="match status" value="1"/>
</dbReference>
<dbReference type="InterPro" id="IPR000535">
    <property type="entry name" value="MSP_dom"/>
</dbReference>
<dbReference type="SUPFAM" id="SSF49354">
    <property type="entry name" value="PapD-like"/>
    <property type="match status" value="1"/>
</dbReference>
<feature type="compositionally biased region" description="Polar residues" evidence="2">
    <location>
        <begin position="230"/>
        <end position="239"/>
    </location>
</feature>
<accession>A0A915EGT0</accession>
<evidence type="ECO:0000256" key="3">
    <source>
        <dbReference type="SAM" id="Phobius"/>
    </source>
</evidence>
<evidence type="ECO:0000256" key="1">
    <source>
        <dbReference type="RuleBase" id="RU003425"/>
    </source>
</evidence>
<keyword evidence="3" id="KW-1133">Transmembrane helix</keyword>
<protein>
    <recommendedName>
        <fullName evidence="1">Major sperm protein</fullName>
    </recommendedName>
</protein>
<organism evidence="5 6">
    <name type="scientific">Ditylenchus dipsaci</name>
    <dbReference type="NCBI Taxonomy" id="166011"/>
    <lineage>
        <taxon>Eukaryota</taxon>
        <taxon>Metazoa</taxon>
        <taxon>Ecdysozoa</taxon>
        <taxon>Nematoda</taxon>
        <taxon>Chromadorea</taxon>
        <taxon>Rhabditida</taxon>
        <taxon>Tylenchina</taxon>
        <taxon>Tylenchomorpha</taxon>
        <taxon>Sphaerularioidea</taxon>
        <taxon>Anguinidae</taxon>
        <taxon>Anguininae</taxon>
        <taxon>Ditylenchus</taxon>
    </lineage>
</organism>
<comment type="function">
    <text evidence="1">Central component in molecular interactions underlying sperm crawling. Forms an extensive filament system that extends from sperm villipoda, along the leading edge of the pseudopod.</text>
</comment>
<dbReference type="InterPro" id="IPR013783">
    <property type="entry name" value="Ig-like_fold"/>
</dbReference>
<dbReference type="PANTHER" id="PTHR46384:SF1">
    <property type="entry name" value="MOTILE SPERM DOMAIN-CONTAINING PROTEIN 2"/>
    <property type="match status" value="1"/>
</dbReference>
<feature type="compositionally biased region" description="Low complexity" evidence="2">
    <location>
        <begin position="25"/>
        <end position="38"/>
    </location>
</feature>
<dbReference type="InterPro" id="IPR008962">
    <property type="entry name" value="PapD-like_sf"/>
</dbReference>
<dbReference type="PROSITE" id="PS50202">
    <property type="entry name" value="MSP"/>
    <property type="match status" value="1"/>
</dbReference>
<keyword evidence="3" id="KW-0812">Transmembrane</keyword>
<reference evidence="6" key="1">
    <citation type="submission" date="2022-11" db="UniProtKB">
        <authorList>
            <consortium name="WormBaseParasite"/>
        </authorList>
    </citation>
    <scope>IDENTIFICATION</scope>
</reference>
<keyword evidence="5" id="KW-1185">Reference proteome</keyword>
<name>A0A915EGT0_9BILA</name>
<dbReference type="GO" id="GO:0140284">
    <property type="term" value="C:endoplasmic reticulum-endosome membrane contact site"/>
    <property type="evidence" value="ECO:0007669"/>
    <property type="project" value="TreeGrafter"/>
</dbReference>
<evidence type="ECO:0000259" key="4">
    <source>
        <dbReference type="PROSITE" id="PS50202"/>
    </source>
</evidence>